<accession>A0A1H8KQT6</accession>
<keyword evidence="2" id="KW-1185">Reference proteome</keyword>
<dbReference type="Proteomes" id="UP000198761">
    <property type="component" value="Unassembled WGS sequence"/>
</dbReference>
<dbReference type="EMBL" id="FOCE01000009">
    <property type="protein sequence ID" value="SEN94748.1"/>
    <property type="molecule type" value="Genomic_DNA"/>
</dbReference>
<evidence type="ECO:0000313" key="2">
    <source>
        <dbReference type="Proteomes" id="UP000198761"/>
    </source>
</evidence>
<evidence type="ECO:0000313" key="1">
    <source>
        <dbReference type="EMBL" id="SEN94748.1"/>
    </source>
</evidence>
<dbReference type="AlphaFoldDB" id="A0A1H8KQT6"/>
<proteinExistence type="predicted"/>
<gene>
    <name evidence="1" type="ORF">SAMN04488103_109159</name>
</gene>
<protein>
    <submittedName>
        <fullName evidence="1">Uncharacterized protein</fullName>
    </submittedName>
</protein>
<dbReference type="STRING" id="933059.SAMN04488103_109159"/>
<reference evidence="1 2" key="1">
    <citation type="submission" date="2016-10" db="EMBL/GenBank/DDBJ databases">
        <authorList>
            <person name="de Groot N.N."/>
        </authorList>
    </citation>
    <scope>NUCLEOTIDE SEQUENCE [LARGE SCALE GENOMIC DNA]</scope>
    <source>
        <strain evidence="1 2">DSM 3857</strain>
    </source>
</reference>
<organism evidence="1 2">
    <name type="scientific">Gemmobacter aquatilis</name>
    <dbReference type="NCBI Taxonomy" id="933059"/>
    <lineage>
        <taxon>Bacteria</taxon>
        <taxon>Pseudomonadati</taxon>
        <taxon>Pseudomonadota</taxon>
        <taxon>Alphaproteobacteria</taxon>
        <taxon>Rhodobacterales</taxon>
        <taxon>Paracoccaceae</taxon>
        <taxon>Gemmobacter</taxon>
    </lineage>
</organism>
<sequence>MGRRQAFTRAELADAAAVARIEGARITLRRGDIIAVVDPAPTTVASGPDQAGAESALEAWIGGRNEGPA</sequence>
<name>A0A1H8KQT6_9RHOB</name>